<dbReference type="PANTHER" id="PTHR30435">
    <property type="entry name" value="FLAGELLAR PROTEIN"/>
    <property type="match status" value="1"/>
</dbReference>
<dbReference type="OrthoDB" id="9804559at2"/>
<sequence length="308" mass="32696">MLRSMYSGISGMKANQTKMDVVGNNVANVGTTAYKKTGARFSDALYQDLIYASVPGGGIGGVNPGQVGIGTKVSGMFKNMVQGAIQPTGRPTDLAIDGDGFFTIQVGPGQLAYTRDGSFSLDLNGNLVTAEGYMVLGKKPGKPDELEPIKIPKEFHFQADGVTPVVGADGKPADKPIVGGVTKKVLSFNISKEGKISYLLNDGTKMPKIDNLGHVDPKTQQILKVSVFQNPEGLELLGGNLYSVSANSGDPIVTDIYGKVNQGAVEMSNVDLSEEFTEMIVTTRAFQASSKVITTSDELLQEIINLKR</sequence>
<comment type="function">
    <text evidence="4">A flexible structure which links the flagellar filament to the drive apparatus in the basal body.</text>
</comment>
<keyword evidence="8" id="KW-0282">Flagellum</keyword>
<dbReference type="GO" id="GO:0009424">
    <property type="term" value="C:bacterial-type flagellum hook"/>
    <property type="evidence" value="ECO:0007669"/>
    <property type="project" value="TreeGrafter"/>
</dbReference>
<dbReference type="InterPro" id="IPR001444">
    <property type="entry name" value="Flag_bb_rod_N"/>
</dbReference>
<evidence type="ECO:0000313" key="9">
    <source>
        <dbReference type="Proteomes" id="UP000243255"/>
    </source>
</evidence>
<feature type="domain" description="Flagellar hook protein FlgE/F/G-like D1" evidence="7">
    <location>
        <begin position="95"/>
        <end position="197"/>
    </location>
</feature>
<evidence type="ECO:0000313" key="8">
    <source>
        <dbReference type="EMBL" id="SHG87597.1"/>
    </source>
</evidence>
<dbReference type="EMBL" id="FQWX01000010">
    <property type="protein sequence ID" value="SHG87597.1"/>
    <property type="molecule type" value="Genomic_DNA"/>
</dbReference>
<dbReference type="GO" id="GO:0005829">
    <property type="term" value="C:cytosol"/>
    <property type="evidence" value="ECO:0007669"/>
    <property type="project" value="TreeGrafter"/>
</dbReference>
<dbReference type="SUPFAM" id="SSF117143">
    <property type="entry name" value="Flagellar hook protein flgE"/>
    <property type="match status" value="1"/>
</dbReference>
<keyword evidence="9" id="KW-1185">Reference proteome</keyword>
<dbReference type="STRING" id="1121321.SAMN04488530_11014"/>
<evidence type="ECO:0000259" key="5">
    <source>
        <dbReference type="Pfam" id="PF00460"/>
    </source>
</evidence>
<evidence type="ECO:0000256" key="1">
    <source>
        <dbReference type="ARBA" id="ARBA00004117"/>
    </source>
</evidence>
<dbReference type="Pfam" id="PF22692">
    <property type="entry name" value="LlgE_F_G_D1"/>
    <property type="match status" value="1"/>
</dbReference>
<dbReference type="InterPro" id="IPR053967">
    <property type="entry name" value="LlgE_F_G-like_D1"/>
</dbReference>
<evidence type="ECO:0000259" key="6">
    <source>
        <dbReference type="Pfam" id="PF06429"/>
    </source>
</evidence>
<evidence type="ECO:0000256" key="3">
    <source>
        <dbReference type="ARBA" id="ARBA00023143"/>
    </source>
</evidence>
<dbReference type="Pfam" id="PF06429">
    <property type="entry name" value="Flg_bbr_C"/>
    <property type="match status" value="1"/>
</dbReference>
<reference evidence="9" key="1">
    <citation type="submission" date="2016-11" db="EMBL/GenBank/DDBJ databases">
        <authorList>
            <person name="Varghese N."/>
            <person name="Submissions S."/>
        </authorList>
    </citation>
    <scope>NUCLEOTIDE SEQUENCE [LARGE SCALE GENOMIC DNA]</scope>
    <source>
        <strain evidence="9">DSM 2635</strain>
    </source>
</reference>
<evidence type="ECO:0000256" key="2">
    <source>
        <dbReference type="ARBA" id="ARBA00009677"/>
    </source>
</evidence>
<dbReference type="Proteomes" id="UP000243255">
    <property type="component" value="Unassembled WGS sequence"/>
</dbReference>
<gene>
    <name evidence="8" type="ORF">SAMN04488530_11014</name>
</gene>
<accession>A0A1M5NDQ5</accession>
<evidence type="ECO:0000259" key="7">
    <source>
        <dbReference type="Pfam" id="PF22692"/>
    </source>
</evidence>
<feature type="domain" description="Flagellar basal body rod protein N-terminal" evidence="5">
    <location>
        <begin position="5"/>
        <end position="35"/>
    </location>
</feature>
<comment type="subcellular location">
    <subcellularLocation>
        <location evidence="1 4">Bacterial flagellum basal body</location>
    </subcellularLocation>
</comment>
<protein>
    <recommendedName>
        <fullName evidence="4">Flagellar hook protein FlgE</fullName>
    </recommendedName>
</protein>
<comment type="similarity">
    <text evidence="2 4">Belongs to the flagella basal body rod proteins family.</text>
</comment>
<dbReference type="InterPro" id="IPR037925">
    <property type="entry name" value="FlgE/F/G-like"/>
</dbReference>
<dbReference type="GO" id="GO:0009425">
    <property type="term" value="C:bacterial-type flagellum basal body"/>
    <property type="evidence" value="ECO:0007669"/>
    <property type="project" value="UniProtKB-SubCell"/>
</dbReference>
<feature type="domain" description="Flagellar basal-body/hook protein C-terminal" evidence="6">
    <location>
        <begin position="262"/>
        <end position="306"/>
    </location>
</feature>
<evidence type="ECO:0000256" key="4">
    <source>
        <dbReference type="RuleBase" id="RU362116"/>
    </source>
</evidence>
<organism evidence="8 9">
    <name type="scientific">Asaccharospora irregularis DSM 2635</name>
    <dbReference type="NCBI Taxonomy" id="1121321"/>
    <lineage>
        <taxon>Bacteria</taxon>
        <taxon>Bacillati</taxon>
        <taxon>Bacillota</taxon>
        <taxon>Clostridia</taxon>
        <taxon>Peptostreptococcales</taxon>
        <taxon>Peptostreptococcaceae</taxon>
        <taxon>Asaccharospora</taxon>
    </lineage>
</organism>
<dbReference type="AlphaFoldDB" id="A0A1M5NDQ5"/>
<proteinExistence type="inferred from homology"/>
<dbReference type="InterPro" id="IPR020013">
    <property type="entry name" value="Flagellar_FlgE/F/G"/>
</dbReference>
<dbReference type="NCBIfam" id="TIGR03506">
    <property type="entry name" value="FlgEFG_subfam"/>
    <property type="match status" value="2"/>
</dbReference>
<dbReference type="Pfam" id="PF00460">
    <property type="entry name" value="Flg_bb_rod"/>
    <property type="match status" value="1"/>
</dbReference>
<keyword evidence="8" id="KW-0969">Cilium</keyword>
<keyword evidence="8" id="KW-0966">Cell projection</keyword>
<dbReference type="RefSeq" id="WP_073125279.1">
    <property type="nucleotide sequence ID" value="NZ_BAABCH010000101.1"/>
</dbReference>
<name>A0A1M5NDQ5_9FIRM</name>
<keyword evidence="3 4" id="KW-0975">Bacterial flagellum</keyword>
<dbReference type="InterPro" id="IPR010930">
    <property type="entry name" value="Flg_bb/hook_C_dom"/>
</dbReference>
<dbReference type="GO" id="GO:0071978">
    <property type="term" value="P:bacterial-type flagellum-dependent swarming motility"/>
    <property type="evidence" value="ECO:0007669"/>
    <property type="project" value="TreeGrafter"/>
</dbReference>
<dbReference type="PANTHER" id="PTHR30435:SF1">
    <property type="entry name" value="FLAGELLAR HOOK PROTEIN FLGE"/>
    <property type="match status" value="1"/>
</dbReference>